<dbReference type="EMBL" id="JAWDJW010001039">
    <property type="protein sequence ID" value="KAK3079600.1"/>
    <property type="molecule type" value="Genomic_DNA"/>
</dbReference>
<accession>A0ACC3DSR5</accession>
<protein>
    <submittedName>
        <fullName evidence="1">Uncharacterized protein</fullName>
    </submittedName>
</protein>
<evidence type="ECO:0000313" key="1">
    <source>
        <dbReference type="EMBL" id="KAK3079600.1"/>
    </source>
</evidence>
<name>A0ACC3DSR5_9PEZI</name>
<organism evidence="1 2">
    <name type="scientific">Coniosporium uncinatum</name>
    <dbReference type="NCBI Taxonomy" id="93489"/>
    <lineage>
        <taxon>Eukaryota</taxon>
        <taxon>Fungi</taxon>
        <taxon>Dikarya</taxon>
        <taxon>Ascomycota</taxon>
        <taxon>Pezizomycotina</taxon>
        <taxon>Dothideomycetes</taxon>
        <taxon>Dothideomycetes incertae sedis</taxon>
        <taxon>Coniosporium</taxon>
    </lineage>
</organism>
<keyword evidence="2" id="KW-1185">Reference proteome</keyword>
<evidence type="ECO:0000313" key="2">
    <source>
        <dbReference type="Proteomes" id="UP001186974"/>
    </source>
</evidence>
<comment type="caution">
    <text evidence="1">The sequence shown here is derived from an EMBL/GenBank/DDBJ whole genome shotgun (WGS) entry which is preliminary data.</text>
</comment>
<sequence length="253" mass="28779">MALLEVLPRSATLVFSLVTLVALVTWRISTYYIVIKKSKGFPLPPGPTAEPILGHLRVIPPDNPEYHYQQLSEELNSDVLSFSVLGQRIIVLNSVEAAVDLLDKRGANYCDRPRFVLFEQMGWRGTLTFLRWGPRFRMHRKVLQKSFQKSNIIQYRSLQEREARVLIEGILKAPGEWEILTRRFATAIVLGTGFGIHIQDNRDPYIKMSVDASYALGHGGAPAGTLVDFFPFIAKLPTWLVPDRSLNFARNWK</sequence>
<gene>
    <name evidence="1" type="ORF">LTS18_004444</name>
</gene>
<reference evidence="1" key="1">
    <citation type="submission" date="2024-09" db="EMBL/GenBank/DDBJ databases">
        <title>Black Yeasts Isolated from many extreme environments.</title>
        <authorList>
            <person name="Coleine C."/>
            <person name="Stajich J.E."/>
            <person name="Selbmann L."/>
        </authorList>
    </citation>
    <scope>NUCLEOTIDE SEQUENCE</scope>
    <source>
        <strain evidence="1">CCFEE 5737</strain>
    </source>
</reference>
<proteinExistence type="predicted"/>
<dbReference type="Proteomes" id="UP001186974">
    <property type="component" value="Unassembled WGS sequence"/>
</dbReference>